<dbReference type="InterPro" id="IPR052895">
    <property type="entry name" value="HetReg/Transcr_Mod"/>
</dbReference>
<evidence type="ECO:0000313" key="3">
    <source>
        <dbReference type="Proteomes" id="UP000030752"/>
    </source>
</evidence>
<dbReference type="GeneID" id="19977547"/>
<dbReference type="HOGENOM" id="CLU_019518_0_0_1"/>
<evidence type="ECO:0000259" key="1">
    <source>
        <dbReference type="Pfam" id="PF06985"/>
    </source>
</evidence>
<name>W2S935_CYPE1</name>
<proteinExistence type="predicted"/>
<dbReference type="EMBL" id="KB822714">
    <property type="protein sequence ID" value="ETN44538.1"/>
    <property type="molecule type" value="Genomic_DNA"/>
</dbReference>
<dbReference type="OrthoDB" id="4850726at2759"/>
<dbReference type="STRING" id="1220924.W2S935"/>
<dbReference type="eggNOG" id="ENOG502SRNF">
    <property type="taxonomic scope" value="Eukaryota"/>
</dbReference>
<accession>W2S935</accession>
<dbReference type="Proteomes" id="UP000030752">
    <property type="component" value="Unassembled WGS sequence"/>
</dbReference>
<dbReference type="VEuPathDB" id="FungiDB:HMPREF1541_10208"/>
<dbReference type="RefSeq" id="XP_008713101.1">
    <property type="nucleotide sequence ID" value="XM_008714879.1"/>
</dbReference>
<feature type="domain" description="Heterokaryon incompatibility" evidence="1">
    <location>
        <begin position="86"/>
        <end position="219"/>
    </location>
</feature>
<sequence length="571" mass="65243">MDRFRGALRNSDRRWSLTKERSSSQTRSFQVHDVKKLPDPIIALYKYAPIGHRELRLVELQPAGEDNAKEIHCKIQYCSLDSCPLFTAVSYTWGPASTPEIVYVEGKVLKIRKNLFRVLRDLRRDEPRLLWIDALCINQHDLEERMEQVKIMGDIYARANYVMSWLGGDFKDPHLAANILDRYARELPLPPDTDEHAWKSIEELYTRDTYWSRRWIVQEILQGNSVVIHVAGFEFSLTTMGEFALDNTFPWPQDSYATSVRVRLRQTLPVQVHEQRLGRRQLLTMTELLLAYRDTQCADPHDTVFALLSLTPRIAAHINAGYETSIIDLMVEVLRISCRLESLPPHRIISFAAFLRRQFEIDQASLHDHITQFQASGAQPLQGLKAEVRVRGVATSHLSVKQEQVIVTTRAKARPLYQLDAIPLEGNLVEGVYRMSRRRSSLTAEKSVRVSSQDLCAFGWQSPEGNSFFGSNNPNVGLATTPIQYGDEVWQFQDTDVALIIRHHNTGCSAVGRAQLYQKPPHLDRLPSSEVERNFLSRAWRGNAPAGSTRNIQLDVPLLLQLILWVEAGTE</sequence>
<dbReference type="AlphaFoldDB" id="W2S935"/>
<dbReference type="InterPro" id="IPR010730">
    <property type="entry name" value="HET"/>
</dbReference>
<keyword evidence="3" id="KW-1185">Reference proteome</keyword>
<dbReference type="Pfam" id="PF06985">
    <property type="entry name" value="HET"/>
    <property type="match status" value="1"/>
</dbReference>
<gene>
    <name evidence="2" type="ORF">HMPREF1541_10208</name>
</gene>
<dbReference type="PANTHER" id="PTHR24148">
    <property type="entry name" value="ANKYRIN REPEAT DOMAIN-CONTAINING PROTEIN 39 HOMOLOG-RELATED"/>
    <property type="match status" value="1"/>
</dbReference>
<evidence type="ECO:0000313" key="2">
    <source>
        <dbReference type="EMBL" id="ETN44538.1"/>
    </source>
</evidence>
<dbReference type="InParanoid" id="W2S935"/>
<protein>
    <recommendedName>
        <fullName evidence="1">Heterokaryon incompatibility domain-containing protein</fullName>
    </recommendedName>
</protein>
<organism evidence="2 3">
    <name type="scientific">Cyphellophora europaea (strain CBS 101466)</name>
    <name type="common">Phialophora europaea</name>
    <dbReference type="NCBI Taxonomy" id="1220924"/>
    <lineage>
        <taxon>Eukaryota</taxon>
        <taxon>Fungi</taxon>
        <taxon>Dikarya</taxon>
        <taxon>Ascomycota</taxon>
        <taxon>Pezizomycotina</taxon>
        <taxon>Eurotiomycetes</taxon>
        <taxon>Chaetothyriomycetidae</taxon>
        <taxon>Chaetothyriales</taxon>
        <taxon>Cyphellophoraceae</taxon>
        <taxon>Cyphellophora</taxon>
    </lineage>
</organism>
<dbReference type="PANTHER" id="PTHR24148:SF73">
    <property type="entry name" value="HET DOMAIN PROTEIN (AFU_ORTHOLOGUE AFUA_8G01020)"/>
    <property type="match status" value="1"/>
</dbReference>
<reference evidence="2 3" key="1">
    <citation type="submission" date="2013-03" db="EMBL/GenBank/DDBJ databases">
        <title>The Genome Sequence of Phialophora europaea CBS 101466.</title>
        <authorList>
            <consortium name="The Broad Institute Genomics Platform"/>
            <person name="Cuomo C."/>
            <person name="de Hoog S."/>
            <person name="Gorbushina A."/>
            <person name="Walker B."/>
            <person name="Young S.K."/>
            <person name="Zeng Q."/>
            <person name="Gargeya S."/>
            <person name="Fitzgerald M."/>
            <person name="Haas B."/>
            <person name="Abouelleil A."/>
            <person name="Allen A.W."/>
            <person name="Alvarado L."/>
            <person name="Arachchi H.M."/>
            <person name="Berlin A.M."/>
            <person name="Chapman S.B."/>
            <person name="Gainer-Dewar J."/>
            <person name="Goldberg J."/>
            <person name="Griggs A."/>
            <person name="Gujja S."/>
            <person name="Hansen M."/>
            <person name="Howarth C."/>
            <person name="Imamovic A."/>
            <person name="Ireland A."/>
            <person name="Larimer J."/>
            <person name="McCowan C."/>
            <person name="Murphy C."/>
            <person name="Pearson M."/>
            <person name="Poon T.W."/>
            <person name="Priest M."/>
            <person name="Roberts A."/>
            <person name="Saif S."/>
            <person name="Shea T."/>
            <person name="Sisk P."/>
            <person name="Sykes S."/>
            <person name="Wortman J."/>
            <person name="Nusbaum C."/>
            <person name="Birren B."/>
        </authorList>
    </citation>
    <scope>NUCLEOTIDE SEQUENCE [LARGE SCALE GENOMIC DNA]</scope>
    <source>
        <strain evidence="2 3">CBS 101466</strain>
    </source>
</reference>